<proteinExistence type="predicted"/>
<evidence type="ECO:0000313" key="2">
    <source>
        <dbReference type="Proteomes" id="UP001596292"/>
    </source>
</evidence>
<organism evidence="1 2">
    <name type="scientific">Methylobacterium komagatae</name>
    <dbReference type="NCBI Taxonomy" id="374425"/>
    <lineage>
        <taxon>Bacteria</taxon>
        <taxon>Pseudomonadati</taxon>
        <taxon>Pseudomonadota</taxon>
        <taxon>Alphaproteobacteria</taxon>
        <taxon>Hyphomicrobiales</taxon>
        <taxon>Methylobacteriaceae</taxon>
        <taxon>Methylobacterium</taxon>
    </lineage>
</organism>
<gene>
    <name evidence="1" type="ORF">ACFQE0_19640</name>
</gene>
<accession>A0ABW2BMC9</accession>
<reference evidence="2" key="1">
    <citation type="journal article" date="2019" name="Int. J. Syst. Evol. Microbiol.">
        <title>The Global Catalogue of Microorganisms (GCM) 10K type strain sequencing project: providing services to taxonomists for standard genome sequencing and annotation.</title>
        <authorList>
            <consortium name="The Broad Institute Genomics Platform"/>
            <consortium name="The Broad Institute Genome Sequencing Center for Infectious Disease"/>
            <person name="Wu L."/>
            <person name="Ma J."/>
        </authorList>
    </citation>
    <scope>NUCLEOTIDE SEQUENCE [LARGE SCALE GENOMIC DNA]</scope>
    <source>
        <strain evidence="2">CCUG 48316</strain>
    </source>
</reference>
<sequence>MSESSATIAILIGTPAGARLLASGTERDAARAAELFLLRLPSRALPTPLWVQCGDRVAGDRLTAYLADFQAERVRERDGMTAPGF</sequence>
<dbReference type="RefSeq" id="WP_378972674.1">
    <property type="nucleotide sequence ID" value="NZ_JBHSWN010000001.1"/>
</dbReference>
<comment type="caution">
    <text evidence="1">The sequence shown here is derived from an EMBL/GenBank/DDBJ whole genome shotgun (WGS) entry which is preliminary data.</text>
</comment>
<dbReference type="Proteomes" id="UP001596292">
    <property type="component" value="Unassembled WGS sequence"/>
</dbReference>
<name>A0ABW2BMC9_9HYPH</name>
<dbReference type="EMBL" id="JBHSWN010000001">
    <property type="protein sequence ID" value="MFC6791623.1"/>
    <property type="molecule type" value="Genomic_DNA"/>
</dbReference>
<keyword evidence="2" id="KW-1185">Reference proteome</keyword>
<evidence type="ECO:0000313" key="1">
    <source>
        <dbReference type="EMBL" id="MFC6791623.1"/>
    </source>
</evidence>
<protein>
    <submittedName>
        <fullName evidence="1">Uncharacterized protein</fullName>
    </submittedName>
</protein>